<keyword evidence="1" id="KW-0732">Signal</keyword>
<evidence type="ECO:0000313" key="2">
    <source>
        <dbReference type="EMBL" id="RAS19457.1"/>
    </source>
</evidence>
<comment type="caution">
    <text evidence="2">The sequence shown here is derived from an EMBL/GenBank/DDBJ whole genome shotgun (WGS) entry which is preliminary data.</text>
</comment>
<feature type="chain" id="PRO_5016431471" evidence="1">
    <location>
        <begin position="19"/>
        <end position="167"/>
    </location>
</feature>
<feature type="signal peptide" evidence="1">
    <location>
        <begin position="1"/>
        <end position="18"/>
    </location>
</feature>
<dbReference type="RefSeq" id="WP_146749848.1">
    <property type="nucleotide sequence ID" value="NZ_CADFFP010000040.1"/>
</dbReference>
<proteinExistence type="predicted"/>
<name>A0A329BCI6_9BURK</name>
<dbReference type="OrthoDB" id="8779032at2"/>
<evidence type="ECO:0000313" key="3">
    <source>
        <dbReference type="Proteomes" id="UP000248918"/>
    </source>
</evidence>
<protein>
    <submittedName>
        <fullName evidence="2">Uncharacterized protein</fullName>
    </submittedName>
</protein>
<accession>A0A329BCI6</accession>
<reference evidence="2 3" key="1">
    <citation type="submission" date="2018-06" db="EMBL/GenBank/DDBJ databases">
        <title>Genomic Encyclopedia of Type Strains, Phase III (KMG-III): the genomes of soil and plant-associated and newly described type strains.</title>
        <authorList>
            <person name="Whitman W."/>
        </authorList>
    </citation>
    <scope>NUCLEOTIDE SEQUENCE [LARGE SCALE GENOMIC DNA]</scope>
    <source>
        <strain evidence="2 3">LMG 23644</strain>
    </source>
</reference>
<sequence>MKNKFAAVIIFTSSIGWAAPPSENLVKGCLQARSVAPAVTIRNITVEEAFQEDGYANGFNAIYIFKYKYVDMVYAQGKRDQALIYSGKLYRLSKSTPIGDNVEVKSTAFNPMLAQWSLAKEGKRKYFCVGFNFDGLGQSGSFQNLHGGYLLNLKTRDLYFAVRDIRQ</sequence>
<evidence type="ECO:0000256" key="1">
    <source>
        <dbReference type="SAM" id="SignalP"/>
    </source>
</evidence>
<dbReference type="Proteomes" id="UP000248918">
    <property type="component" value="Unassembled WGS sequence"/>
</dbReference>
<dbReference type="AlphaFoldDB" id="A0A329BCI6"/>
<gene>
    <name evidence="2" type="ORF">BX591_14115</name>
</gene>
<dbReference type="EMBL" id="QLTK01000041">
    <property type="protein sequence ID" value="RAS19457.1"/>
    <property type="molecule type" value="Genomic_DNA"/>
</dbReference>
<organism evidence="2 3">
    <name type="scientific">Paraburkholderia bryophila</name>
    <dbReference type="NCBI Taxonomy" id="420952"/>
    <lineage>
        <taxon>Bacteria</taxon>
        <taxon>Pseudomonadati</taxon>
        <taxon>Pseudomonadota</taxon>
        <taxon>Betaproteobacteria</taxon>
        <taxon>Burkholderiales</taxon>
        <taxon>Burkholderiaceae</taxon>
        <taxon>Paraburkholderia</taxon>
    </lineage>
</organism>